<evidence type="ECO:0000313" key="1">
    <source>
        <dbReference type="EMBL" id="KAJ9078796.1"/>
    </source>
</evidence>
<evidence type="ECO:0000313" key="2">
    <source>
        <dbReference type="Proteomes" id="UP001165960"/>
    </source>
</evidence>
<protein>
    <submittedName>
        <fullName evidence="1">Serine protease 42</fullName>
        <ecNumber evidence="1">3.4.21.1</ecNumber>
    </submittedName>
</protein>
<dbReference type="EMBL" id="QTSX02002136">
    <property type="protein sequence ID" value="KAJ9078796.1"/>
    <property type="molecule type" value="Genomic_DNA"/>
</dbReference>
<comment type="caution">
    <text evidence="1">The sequence shown here is derived from an EMBL/GenBank/DDBJ whole genome shotgun (WGS) entry which is preliminary data.</text>
</comment>
<accession>A0ACC2TWE5</accession>
<gene>
    <name evidence="1" type="primary">PRSS42</name>
    <name evidence="1" type="ORF">DSO57_1002857</name>
</gene>
<dbReference type="EC" id="3.4.21.1" evidence="1"/>
<keyword evidence="1" id="KW-0645">Protease</keyword>
<dbReference type="Proteomes" id="UP001165960">
    <property type="component" value="Unassembled WGS sequence"/>
</dbReference>
<proteinExistence type="predicted"/>
<name>A0ACC2TWE5_9FUNG</name>
<keyword evidence="2" id="KW-1185">Reference proteome</keyword>
<keyword evidence="1" id="KW-0378">Hydrolase</keyword>
<reference evidence="1" key="1">
    <citation type="submission" date="2022-04" db="EMBL/GenBank/DDBJ databases">
        <title>Genome of the entomopathogenic fungus Entomophthora muscae.</title>
        <authorList>
            <person name="Elya C."/>
            <person name="Lovett B.R."/>
            <person name="Lee E."/>
            <person name="Macias A.M."/>
            <person name="Hajek A.E."/>
            <person name="De Bivort B.L."/>
            <person name="Kasson M.T."/>
            <person name="De Fine Licht H.H."/>
            <person name="Stajich J.E."/>
        </authorList>
    </citation>
    <scope>NUCLEOTIDE SEQUENCE</scope>
    <source>
        <strain evidence="1">Berkeley</strain>
    </source>
</reference>
<organism evidence="1 2">
    <name type="scientific">Entomophthora muscae</name>
    <dbReference type="NCBI Taxonomy" id="34485"/>
    <lineage>
        <taxon>Eukaryota</taxon>
        <taxon>Fungi</taxon>
        <taxon>Fungi incertae sedis</taxon>
        <taxon>Zoopagomycota</taxon>
        <taxon>Entomophthoromycotina</taxon>
        <taxon>Entomophthoromycetes</taxon>
        <taxon>Entomophthorales</taxon>
        <taxon>Entomophthoraceae</taxon>
        <taxon>Entomophthora</taxon>
    </lineage>
</organism>
<sequence length="267" mass="30333">MKFTWLVLALQVAGKGGDFEDEAYTNKYLATIFIFKKVRAAGVFYTDDIVLTAASTSQLHIKYYRVVKHPHETINFESVKACSNSSVVRIVIHPDYVMDKVPRNNIALMKVNISSTRTTGLFLDHNHLASTSDLPTRLLGWAWQSSINGDALFDFQLPTLDVTTCRRSHYFDIHTPSEFCAGFYSKNYESMYLLPGSPLLMHTKHHSILVGILSWTESYGVADFYQPPVFTAINHFHSWALRLLAMKSLKGYSDAIQLTYDPHLELN</sequence>